<proteinExistence type="predicted"/>
<feature type="region of interest" description="Disordered" evidence="1">
    <location>
        <begin position="201"/>
        <end position="226"/>
    </location>
</feature>
<keyword evidence="4" id="KW-1185">Reference proteome</keyword>
<accession>A0ABT1A1M1</accession>
<evidence type="ECO:0000313" key="3">
    <source>
        <dbReference type="EMBL" id="MCO1656856.1"/>
    </source>
</evidence>
<dbReference type="Gene3D" id="3.40.430.10">
    <property type="entry name" value="Dihydrofolate Reductase, subunit A"/>
    <property type="match status" value="1"/>
</dbReference>
<dbReference type="PANTHER" id="PTHR38011">
    <property type="entry name" value="DIHYDROFOLATE REDUCTASE FAMILY PROTEIN (AFU_ORTHOLOGUE AFUA_8G06820)"/>
    <property type="match status" value="1"/>
</dbReference>
<sequence>MRKLVYYVATTLDGFIAGPDGADPTGPDGFWPIPADYVRHLAAEYPETLPAPARAALSVTAEGTRFDTVLEGRRSYGIGLAAGITDAFPHLRHLVFSRTLTESPDPAVELVADDPAATVRQLKQEDGKDIWLIGGAELAGALYREIDQLILKMAPLTIGAGIPLFSQEAAFDPRSWELTGHTVLDSGAAFVTYARHRHDVRGGGTVTRAGSPAHRSRGSAAGPARR</sequence>
<dbReference type="InterPro" id="IPR002734">
    <property type="entry name" value="RibDG_C"/>
</dbReference>
<gene>
    <name evidence="3" type="ORF">KDL28_17495</name>
</gene>
<organism evidence="3 4">
    <name type="scientific">Pseudonocardia humida</name>
    <dbReference type="NCBI Taxonomy" id="2800819"/>
    <lineage>
        <taxon>Bacteria</taxon>
        <taxon>Bacillati</taxon>
        <taxon>Actinomycetota</taxon>
        <taxon>Actinomycetes</taxon>
        <taxon>Pseudonocardiales</taxon>
        <taxon>Pseudonocardiaceae</taxon>
        <taxon>Pseudonocardia</taxon>
    </lineage>
</organism>
<dbReference type="SUPFAM" id="SSF53597">
    <property type="entry name" value="Dihydrofolate reductase-like"/>
    <property type="match status" value="1"/>
</dbReference>
<dbReference type="InterPro" id="IPR024072">
    <property type="entry name" value="DHFR-like_dom_sf"/>
</dbReference>
<name>A0ABT1A1M1_9PSEU</name>
<dbReference type="InterPro" id="IPR050765">
    <property type="entry name" value="Riboflavin_Biosynth_HTPR"/>
</dbReference>
<reference evidence="3" key="1">
    <citation type="submission" date="2021-04" db="EMBL/GenBank/DDBJ databases">
        <title>Pseudonocardia sp. nov., isolated from sandy soil of mangrove forest.</title>
        <authorList>
            <person name="Zan Z."/>
            <person name="Huang R."/>
            <person name="Liu W."/>
        </authorList>
    </citation>
    <scope>NUCLEOTIDE SEQUENCE</scope>
    <source>
        <strain evidence="3">S2-4</strain>
    </source>
</reference>
<comment type="caution">
    <text evidence="3">The sequence shown here is derived from an EMBL/GenBank/DDBJ whole genome shotgun (WGS) entry which is preliminary data.</text>
</comment>
<evidence type="ECO:0000256" key="1">
    <source>
        <dbReference type="SAM" id="MobiDB-lite"/>
    </source>
</evidence>
<protein>
    <submittedName>
        <fullName evidence="3">Dihydrofolate reductase</fullName>
    </submittedName>
</protein>
<evidence type="ECO:0000259" key="2">
    <source>
        <dbReference type="Pfam" id="PF01872"/>
    </source>
</evidence>
<dbReference type="Pfam" id="PF01872">
    <property type="entry name" value="RibD_C"/>
    <property type="match status" value="1"/>
</dbReference>
<feature type="domain" description="Bacterial bifunctional deaminase-reductase C-terminal" evidence="2">
    <location>
        <begin position="3"/>
        <end position="188"/>
    </location>
</feature>
<dbReference type="EMBL" id="JAGSOV010000037">
    <property type="protein sequence ID" value="MCO1656856.1"/>
    <property type="molecule type" value="Genomic_DNA"/>
</dbReference>
<dbReference type="RefSeq" id="WP_252439956.1">
    <property type="nucleotide sequence ID" value="NZ_JAGSOV010000037.1"/>
</dbReference>
<dbReference type="Proteomes" id="UP001165283">
    <property type="component" value="Unassembled WGS sequence"/>
</dbReference>
<evidence type="ECO:0000313" key="4">
    <source>
        <dbReference type="Proteomes" id="UP001165283"/>
    </source>
</evidence>
<dbReference type="PANTHER" id="PTHR38011:SF11">
    <property type="entry name" value="2,5-DIAMINO-6-RIBOSYLAMINO-4(3H)-PYRIMIDINONE 5'-PHOSPHATE REDUCTASE"/>
    <property type="match status" value="1"/>
</dbReference>